<keyword evidence="2" id="KW-1185">Reference proteome</keyword>
<name>A0ACD3A4C4_9AGAR</name>
<protein>
    <submittedName>
        <fullName evidence="1">Uncharacterized protein</fullName>
    </submittedName>
</protein>
<sequence length="119" mass="13143">MKDSLSAYWTQSGSKTTEEVQDRFSRGKVMKKKARLITTSSSLPTYPHTTASIAAYAGHISASIFFVAVCMLYCWTRWTGRATATSGSFDTSHGDEKDKLVRSSSEMKNPEDYVLAVSV</sequence>
<accession>A0ACD3A4C4</accession>
<organism evidence="1 2">
    <name type="scientific">Pluteus cervinus</name>
    <dbReference type="NCBI Taxonomy" id="181527"/>
    <lineage>
        <taxon>Eukaryota</taxon>
        <taxon>Fungi</taxon>
        <taxon>Dikarya</taxon>
        <taxon>Basidiomycota</taxon>
        <taxon>Agaricomycotina</taxon>
        <taxon>Agaricomycetes</taxon>
        <taxon>Agaricomycetidae</taxon>
        <taxon>Agaricales</taxon>
        <taxon>Pluteineae</taxon>
        <taxon>Pluteaceae</taxon>
        <taxon>Pluteus</taxon>
    </lineage>
</organism>
<reference evidence="1 2" key="1">
    <citation type="journal article" date="2019" name="Nat. Ecol. Evol.">
        <title>Megaphylogeny resolves global patterns of mushroom evolution.</title>
        <authorList>
            <person name="Varga T."/>
            <person name="Krizsan K."/>
            <person name="Foldi C."/>
            <person name="Dima B."/>
            <person name="Sanchez-Garcia M."/>
            <person name="Sanchez-Ramirez S."/>
            <person name="Szollosi G.J."/>
            <person name="Szarkandi J.G."/>
            <person name="Papp V."/>
            <person name="Albert L."/>
            <person name="Andreopoulos W."/>
            <person name="Angelini C."/>
            <person name="Antonin V."/>
            <person name="Barry K.W."/>
            <person name="Bougher N.L."/>
            <person name="Buchanan P."/>
            <person name="Buyck B."/>
            <person name="Bense V."/>
            <person name="Catcheside P."/>
            <person name="Chovatia M."/>
            <person name="Cooper J."/>
            <person name="Damon W."/>
            <person name="Desjardin D."/>
            <person name="Finy P."/>
            <person name="Geml J."/>
            <person name="Haridas S."/>
            <person name="Hughes K."/>
            <person name="Justo A."/>
            <person name="Karasinski D."/>
            <person name="Kautmanova I."/>
            <person name="Kiss B."/>
            <person name="Kocsube S."/>
            <person name="Kotiranta H."/>
            <person name="LaButti K.M."/>
            <person name="Lechner B.E."/>
            <person name="Liimatainen K."/>
            <person name="Lipzen A."/>
            <person name="Lukacs Z."/>
            <person name="Mihaltcheva S."/>
            <person name="Morgado L.N."/>
            <person name="Niskanen T."/>
            <person name="Noordeloos M.E."/>
            <person name="Ohm R.A."/>
            <person name="Ortiz-Santana B."/>
            <person name="Ovrebo C."/>
            <person name="Racz N."/>
            <person name="Riley R."/>
            <person name="Savchenko A."/>
            <person name="Shiryaev A."/>
            <person name="Soop K."/>
            <person name="Spirin V."/>
            <person name="Szebenyi C."/>
            <person name="Tomsovsky M."/>
            <person name="Tulloss R.E."/>
            <person name="Uehling J."/>
            <person name="Grigoriev I.V."/>
            <person name="Vagvolgyi C."/>
            <person name="Papp T."/>
            <person name="Martin F.M."/>
            <person name="Miettinen O."/>
            <person name="Hibbett D.S."/>
            <person name="Nagy L.G."/>
        </authorList>
    </citation>
    <scope>NUCLEOTIDE SEQUENCE [LARGE SCALE GENOMIC DNA]</scope>
    <source>
        <strain evidence="1 2">NL-1719</strain>
    </source>
</reference>
<dbReference type="Proteomes" id="UP000308600">
    <property type="component" value="Unassembled WGS sequence"/>
</dbReference>
<dbReference type="EMBL" id="ML208761">
    <property type="protein sequence ID" value="TFK60540.1"/>
    <property type="molecule type" value="Genomic_DNA"/>
</dbReference>
<evidence type="ECO:0000313" key="1">
    <source>
        <dbReference type="EMBL" id="TFK60540.1"/>
    </source>
</evidence>
<gene>
    <name evidence="1" type="ORF">BDN72DRAFT_523451</name>
</gene>
<proteinExistence type="predicted"/>
<evidence type="ECO:0000313" key="2">
    <source>
        <dbReference type="Proteomes" id="UP000308600"/>
    </source>
</evidence>